<keyword evidence="3 6" id="KW-1133">Transmembrane helix</keyword>
<dbReference type="Gene3D" id="1.20.5.510">
    <property type="entry name" value="Single helix bin"/>
    <property type="match status" value="1"/>
</dbReference>
<keyword evidence="8" id="KW-1185">Reference proteome</keyword>
<name>A0AAD4LA06_9AGAM</name>
<dbReference type="EMBL" id="JAKELL010000242">
    <property type="protein sequence ID" value="KAH8978187.1"/>
    <property type="molecule type" value="Genomic_DNA"/>
</dbReference>
<comment type="subcellular location">
    <subcellularLocation>
        <location evidence="1">Membrane</location>
        <topology evidence="1">Single-pass membrane protein</topology>
    </subcellularLocation>
</comment>
<feature type="compositionally biased region" description="Polar residues" evidence="5">
    <location>
        <begin position="362"/>
        <end position="371"/>
    </location>
</feature>
<feature type="compositionally biased region" description="Polar residues" evidence="5">
    <location>
        <begin position="303"/>
        <end position="313"/>
    </location>
</feature>
<gene>
    <name evidence="7" type="ORF">EDB92DRAFT_635476</name>
</gene>
<comment type="caution">
    <text evidence="7">The sequence shown here is derived from an EMBL/GenBank/DDBJ whole genome shotgun (WGS) entry which is preliminary data.</text>
</comment>
<dbReference type="InterPro" id="IPR051694">
    <property type="entry name" value="Immunoregulatory_rcpt-like"/>
</dbReference>
<sequence length="381" mass="40622">MKTWKTHGLSPVYNNSLIHSMSKEGQGESLGGSFTIRLSSVTTTRPKNYLLTLVLSPLAVMLWGVSSSLTVIASLFLCFAGDLVVAQISAPICTDLVSSWEWSFNSLDQNPCLVSAYLMSLCYGAAGFTVNPLDGVGDSYLPPTQEKLRNASSCWCSTVILSLLSACSECQKGLSTPWTQFTQNCPGIIEPSTFSHPVPTGTRVPQWALLDITRANIWNATAAQIVGDTPEFFPGDLIGTSASSPSRKSNTGAIAGGVAGGVVVIAAIAGLVFIFWRRQQRAKASPAASLVNDVSPPLPPSPMTQVHSAQTPSYADYTQGSRMSLYDPNNPNTYPQLQEHVLASTPNVNAPVVSYDGYLNGSSPTNMQPLRTQGYHGLPTV</sequence>
<dbReference type="GO" id="GO:0071944">
    <property type="term" value="C:cell periphery"/>
    <property type="evidence" value="ECO:0007669"/>
    <property type="project" value="UniProtKB-ARBA"/>
</dbReference>
<evidence type="ECO:0000256" key="4">
    <source>
        <dbReference type="ARBA" id="ARBA00023136"/>
    </source>
</evidence>
<keyword evidence="4 6" id="KW-0472">Membrane</keyword>
<protein>
    <submittedName>
        <fullName evidence="7">Uncharacterized protein</fullName>
    </submittedName>
</protein>
<dbReference type="AlphaFoldDB" id="A0AAD4LA06"/>
<evidence type="ECO:0000256" key="6">
    <source>
        <dbReference type="SAM" id="Phobius"/>
    </source>
</evidence>
<evidence type="ECO:0000256" key="1">
    <source>
        <dbReference type="ARBA" id="ARBA00004167"/>
    </source>
</evidence>
<feature type="region of interest" description="Disordered" evidence="5">
    <location>
        <begin position="287"/>
        <end position="313"/>
    </location>
</feature>
<dbReference type="GO" id="GO:0016020">
    <property type="term" value="C:membrane"/>
    <property type="evidence" value="ECO:0007669"/>
    <property type="project" value="UniProtKB-SubCell"/>
</dbReference>
<evidence type="ECO:0000256" key="2">
    <source>
        <dbReference type="ARBA" id="ARBA00022692"/>
    </source>
</evidence>
<organism evidence="7 8">
    <name type="scientific">Lactarius akahatsu</name>
    <dbReference type="NCBI Taxonomy" id="416441"/>
    <lineage>
        <taxon>Eukaryota</taxon>
        <taxon>Fungi</taxon>
        <taxon>Dikarya</taxon>
        <taxon>Basidiomycota</taxon>
        <taxon>Agaricomycotina</taxon>
        <taxon>Agaricomycetes</taxon>
        <taxon>Russulales</taxon>
        <taxon>Russulaceae</taxon>
        <taxon>Lactarius</taxon>
    </lineage>
</organism>
<feature type="region of interest" description="Disordered" evidence="5">
    <location>
        <begin position="362"/>
        <end position="381"/>
    </location>
</feature>
<evidence type="ECO:0000256" key="3">
    <source>
        <dbReference type="ARBA" id="ARBA00022989"/>
    </source>
</evidence>
<feature type="transmembrane region" description="Helical" evidence="6">
    <location>
        <begin position="49"/>
        <end position="77"/>
    </location>
</feature>
<accession>A0AAD4LA06</accession>
<reference evidence="7" key="1">
    <citation type="submission" date="2022-01" db="EMBL/GenBank/DDBJ databases">
        <title>Comparative genomics reveals a dynamic genome evolution in the ectomycorrhizal milk-cap (Lactarius) mushrooms.</title>
        <authorList>
            <consortium name="DOE Joint Genome Institute"/>
            <person name="Lebreton A."/>
            <person name="Tang N."/>
            <person name="Kuo A."/>
            <person name="LaButti K."/>
            <person name="Drula E."/>
            <person name="Barry K."/>
            <person name="Clum A."/>
            <person name="Lipzen A."/>
            <person name="Mousain D."/>
            <person name="Ng V."/>
            <person name="Wang R."/>
            <person name="Wang X."/>
            <person name="Dai Y."/>
            <person name="Henrissat B."/>
            <person name="Grigoriev I.V."/>
            <person name="Guerin-Laguette A."/>
            <person name="Yu F."/>
            <person name="Martin F.M."/>
        </authorList>
    </citation>
    <scope>NUCLEOTIDE SEQUENCE</scope>
    <source>
        <strain evidence="7">QP</strain>
    </source>
</reference>
<evidence type="ECO:0000256" key="5">
    <source>
        <dbReference type="SAM" id="MobiDB-lite"/>
    </source>
</evidence>
<evidence type="ECO:0000313" key="8">
    <source>
        <dbReference type="Proteomes" id="UP001201163"/>
    </source>
</evidence>
<proteinExistence type="predicted"/>
<dbReference type="Proteomes" id="UP001201163">
    <property type="component" value="Unassembled WGS sequence"/>
</dbReference>
<keyword evidence="2 6" id="KW-0812">Transmembrane</keyword>
<dbReference type="PANTHER" id="PTHR15549">
    <property type="entry name" value="PAIRED IMMUNOGLOBULIN-LIKE TYPE 2 RECEPTOR"/>
    <property type="match status" value="1"/>
</dbReference>
<feature type="transmembrane region" description="Helical" evidence="6">
    <location>
        <begin position="253"/>
        <end position="276"/>
    </location>
</feature>
<evidence type="ECO:0000313" key="7">
    <source>
        <dbReference type="EMBL" id="KAH8978187.1"/>
    </source>
</evidence>